<dbReference type="Proteomes" id="UP000535020">
    <property type="component" value="Unassembled WGS sequence"/>
</dbReference>
<dbReference type="AlphaFoldDB" id="A0A7Y9C785"/>
<dbReference type="EMBL" id="JACBJI010000006">
    <property type="protein sequence ID" value="NYA72124.1"/>
    <property type="molecule type" value="Genomic_DNA"/>
</dbReference>
<evidence type="ECO:0000313" key="2">
    <source>
        <dbReference type="EMBL" id="NYA72124.1"/>
    </source>
</evidence>
<keyword evidence="1" id="KW-0472">Membrane</keyword>
<feature type="transmembrane region" description="Helical" evidence="1">
    <location>
        <begin position="123"/>
        <end position="146"/>
    </location>
</feature>
<reference evidence="2 3" key="1">
    <citation type="submission" date="2020-07" db="EMBL/GenBank/DDBJ databases">
        <authorList>
            <person name="Sun Q."/>
        </authorList>
    </citation>
    <scope>NUCLEOTIDE SEQUENCE [LARGE SCALE GENOMIC DNA]</scope>
    <source>
        <strain evidence="2 3">MAH-1</strain>
    </source>
</reference>
<proteinExistence type="predicted"/>
<gene>
    <name evidence="2" type="ORF">HZF10_14440</name>
</gene>
<evidence type="ECO:0000313" key="3">
    <source>
        <dbReference type="Proteomes" id="UP000535020"/>
    </source>
</evidence>
<feature type="transmembrane region" description="Helical" evidence="1">
    <location>
        <begin position="31"/>
        <end position="54"/>
    </location>
</feature>
<keyword evidence="3" id="KW-1185">Reference proteome</keyword>
<protein>
    <submittedName>
        <fullName evidence="2">Uncharacterized protein</fullName>
    </submittedName>
</protein>
<accession>A0A7Y9C785</accession>
<organism evidence="2 3">
    <name type="scientific">Flavobacterium agri</name>
    <dbReference type="NCBI Taxonomy" id="2743471"/>
    <lineage>
        <taxon>Bacteria</taxon>
        <taxon>Pseudomonadati</taxon>
        <taxon>Bacteroidota</taxon>
        <taxon>Flavobacteriia</taxon>
        <taxon>Flavobacteriales</taxon>
        <taxon>Flavobacteriaceae</taxon>
        <taxon>Flavobacterium</taxon>
    </lineage>
</organism>
<name>A0A7Y9C785_9FLAO</name>
<evidence type="ECO:0000256" key="1">
    <source>
        <dbReference type="SAM" id="Phobius"/>
    </source>
</evidence>
<sequence length="170" mass="18300">MLPEIIFGLNRLPLVSLLLQTPNADDEEFNLFLFAILIIGVIAVLLCLAVGIILTILALLTIFGLIAMGALSASIIVGIAQKSVAKGFRTFVVVFSTFGSAALGTLTFWFLNNVLKWWTEFKAICLGFGIGLVSGFITGIAIAFVIRKLTPILKNKIGNLKSNKAVTERS</sequence>
<keyword evidence="1" id="KW-0812">Transmembrane</keyword>
<keyword evidence="1" id="KW-1133">Transmembrane helix</keyword>
<feature type="transmembrane region" description="Helical" evidence="1">
    <location>
        <begin position="91"/>
        <end position="111"/>
    </location>
</feature>
<feature type="transmembrane region" description="Helical" evidence="1">
    <location>
        <begin position="60"/>
        <end position="79"/>
    </location>
</feature>
<dbReference type="RefSeq" id="WP_176006930.1">
    <property type="nucleotide sequence ID" value="NZ_JABWMI010000015.1"/>
</dbReference>
<comment type="caution">
    <text evidence="2">The sequence shown here is derived from an EMBL/GenBank/DDBJ whole genome shotgun (WGS) entry which is preliminary data.</text>
</comment>